<feature type="transmembrane region" description="Helical" evidence="1">
    <location>
        <begin position="160"/>
        <end position="180"/>
    </location>
</feature>
<dbReference type="Pfam" id="PF14237">
    <property type="entry name" value="GYF_2"/>
    <property type="match status" value="1"/>
</dbReference>
<name>A0ABU9AR77_9BACT</name>
<evidence type="ECO:0000313" key="5">
    <source>
        <dbReference type="Proteomes" id="UP001371305"/>
    </source>
</evidence>
<keyword evidence="5" id="KW-1185">Reference proteome</keyword>
<keyword evidence="1" id="KW-0812">Transmembrane</keyword>
<dbReference type="RefSeq" id="WP_341403657.1">
    <property type="nucleotide sequence ID" value="NZ_JBBUKT010000002.1"/>
</dbReference>
<evidence type="ECO:0000259" key="2">
    <source>
        <dbReference type="Pfam" id="PF13828"/>
    </source>
</evidence>
<evidence type="ECO:0000313" key="4">
    <source>
        <dbReference type="EMBL" id="MEK7950217.1"/>
    </source>
</evidence>
<evidence type="ECO:0000259" key="3">
    <source>
        <dbReference type="Pfam" id="PF14237"/>
    </source>
</evidence>
<feature type="transmembrane region" description="Helical" evidence="1">
    <location>
        <begin position="106"/>
        <end position="139"/>
    </location>
</feature>
<evidence type="ECO:0000256" key="1">
    <source>
        <dbReference type="SAM" id="Phobius"/>
    </source>
</evidence>
<dbReference type="InterPro" id="IPR025640">
    <property type="entry name" value="GYF_2"/>
</dbReference>
<sequence length="218" mass="23089">MNWFYAKNGSQQGPLSTEDMKSRIAMGEIGPSDLAWCEGMSDWMPVGQIPQLKIEAPVRDEAPPPAFGAPAPSASATPYQAPVSAPGSPMPVQMIPGQSRAQGLGIASMVCGIIAFIFCCTGFISAAIALAAIITGHLAISKNKQNPAVNGGKGMARAGLILGYIGLVGAVLFIALNFWAASLPPQEVEEKIINLFPQEIRQQMREQIEAGKAKQQQR</sequence>
<keyword evidence="1" id="KW-1133">Transmembrane helix</keyword>
<organism evidence="4 5">
    <name type="scientific">Luteolibacter soli</name>
    <dbReference type="NCBI Taxonomy" id="3135280"/>
    <lineage>
        <taxon>Bacteria</taxon>
        <taxon>Pseudomonadati</taxon>
        <taxon>Verrucomicrobiota</taxon>
        <taxon>Verrucomicrobiia</taxon>
        <taxon>Verrucomicrobiales</taxon>
        <taxon>Verrucomicrobiaceae</taxon>
        <taxon>Luteolibacter</taxon>
    </lineage>
</organism>
<proteinExistence type="predicted"/>
<feature type="domain" description="DUF4190" evidence="2">
    <location>
        <begin position="104"/>
        <end position="173"/>
    </location>
</feature>
<keyword evidence="1" id="KW-0472">Membrane</keyword>
<dbReference type="Proteomes" id="UP001371305">
    <property type="component" value="Unassembled WGS sequence"/>
</dbReference>
<protein>
    <submittedName>
        <fullName evidence="4">GYF domain-containing protein</fullName>
    </submittedName>
</protein>
<gene>
    <name evidence="4" type="ORF">WKV53_06910</name>
</gene>
<accession>A0ABU9AR77</accession>
<feature type="domain" description="GYF" evidence="3">
    <location>
        <begin position="3"/>
        <end position="52"/>
    </location>
</feature>
<reference evidence="4 5" key="1">
    <citation type="submission" date="2024-04" db="EMBL/GenBank/DDBJ databases">
        <title>Luteolibacter sp. isolated from soil.</title>
        <authorList>
            <person name="An J."/>
        </authorList>
    </citation>
    <scope>NUCLEOTIDE SEQUENCE [LARGE SCALE GENOMIC DNA]</scope>
    <source>
        <strain evidence="4 5">Y139</strain>
    </source>
</reference>
<dbReference type="EMBL" id="JBBUKT010000002">
    <property type="protein sequence ID" value="MEK7950217.1"/>
    <property type="molecule type" value="Genomic_DNA"/>
</dbReference>
<dbReference type="Pfam" id="PF13828">
    <property type="entry name" value="DUF4190"/>
    <property type="match status" value="1"/>
</dbReference>
<dbReference type="InterPro" id="IPR025241">
    <property type="entry name" value="DUF4190"/>
</dbReference>
<comment type="caution">
    <text evidence="4">The sequence shown here is derived from an EMBL/GenBank/DDBJ whole genome shotgun (WGS) entry which is preliminary data.</text>
</comment>